<proteinExistence type="predicted"/>
<evidence type="ECO:0000313" key="5">
    <source>
        <dbReference type="Proteomes" id="UP001368500"/>
    </source>
</evidence>
<gene>
    <name evidence="4" type="ORF">AACH11_12475</name>
</gene>
<reference evidence="4 5" key="1">
    <citation type="submission" date="2024-04" db="EMBL/GenBank/DDBJ databases">
        <title>Novel species of the genus Ideonella isolated from streams.</title>
        <authorList>
            <person name="Lu H."/>
        </authorList>
    </citation>
    <scope>NUCLEOTIDE SEQUENCE [LARGE SCALE GENOMIC DNA]</scope>
    <source>
        <strain evidence="4 5">BYS139W</strain>
    </source>
</reference>
<evidence type="ECO:0000256" key="1">
    <source>
        <dbReference type="ARBA" id="ARBA00023015"/>
    </source>
</evidence>
<accession>A0ABU9BAJ2</accession>
<evidence type="ECO:0000313" key="4">
    <source>
        <dbReference type="EMBL" id="MEK8026779.1"/>
    </source>
</evidence>
<protein>
    <submittedName>
        <fullName evidence="4">Helix-turn-helix domain-containing protein</fullName>
    </submittedName>
</protein>
<organism evidence="4 5">
    <name type="scientific">Pseudaquabacterium rugosum</name>
    <dbReference type="NCBI Taxonomy" id="2984194"/>
    <lineage>
        <taxon>Bacteria</taxon>
        <taxon>Pseudomonadati</taxon>
        <taxon>Pseudomonadota</taxon>
        <taxon>Betaproteobacteria</taxon>
        <taxon>Burkholderiales</taxon>
        <taxon>Sphaerotilaceae</taxon>
        <taxon>Pseudaquabacterium</taxon>
    </lineage>
</organism>
<dbReference type="InterPro" id="IPR009057">
    <property type="entry name" value="Homeodomain-like_sf"/>
</dbReference>
<dbReference type="SUPFAM" id="SSF52317">
    <property type="entry name" value="Class I glutamine amidotransferase-like"/>
    <property type="match status" value="1"/>
</dbReference>
<keyword evidence="5" id="KW-1185">Reference proteome</keyword>
<dbReference type="InterPro" id="IPR029062">
    <property type="entry name" value="Class_I_gatase-like"/>
</dbReference>
<dbReference type="Proteomes" id="UP001368500">
    <property type="component" value="Unassembled WGS sequence"/>
</dbReference>
<dbReference type="EMBL" id="JBBUTF010000010">
    <property type="protein sequence ID" value="MEK8026779.1"/>
    <property type="molecule type" value="Genomic_DNA"/>
</dbReference>
<dbReference type="InterPro" id="IPR018060">
    <property type="entry name" value="HTH_AraC"/>
</dbReference>
<dbReference type="InterPro" id="IPR052158">
    <property type="entry name" value="INH-QAR"/>
</dbReference>
<dbReference type="RefSeq" id="WP_341374563.1">
    <property type="nucleotide sequence ID" value="NZ_JBBUTF010000010.1"/>
</dbReference>
<dbReference type="InterPro" id="IPR002818">
    <property type="entry name" value="DJ-1/PfpI"/>
</dbReference>
<dbReference type="Gene3D" id="3.40.50.880">
    <property type="match status" value="1"/>
</dbReference>
<name>A0ABU9BAJ2_9BURK</name>
<sequence length="329" mass="34968">MLLDDHVLLDWAGPAEVLRVARRLLEARGLGPVFTLHCVGPRPQARSSVGAVIADLAPLPDLVQAAAGGRRQWLMLVGQTGARIALDSAPARELLRWLRPLPLRAGHIELLCVCAGAVIAGHAGLLDGRAATTHHDHLDELRAAAPAAQVLDNRVFVLDGPVASSAGVSTGIDLMLHAVSAHLGPVAGPPLAAEIAQQLVLALRRGPQDAELSPFIAHRQHLQPLLHRVQDAVARDPRAAWTLETMAARAPTSTRHLRRLFRQHAGLAPMAWLLQLRLALARAALRSGHGVGRAAELAGFSSDAQLRRAWQRAGLAGTPSSVRPEAGPR</sequence>
<evidence type="ECO:0000259" key="3">
    <source>
        <dbReference type="PROSITE" id="PS01124"/>
    </source>
</evidence>
<dbReference type="SUPFAM" id="SSF46689">
    <property type="entry name" value="Homeodomain-like"/>
    <property type="match status" value="1"/>
</dbReference>
<dbReference type="Gene3D" id="1.10.10.60">
    <property type="entry name" value="Homeodomain-like"/>
    <property type="match status" value="1"/>
</dbReference>
<dbReference type="PANTHER" id="PTHR43130:SF3">
    <property type="entry name" value="HTH-TYPE TRANSCRIPTIONAL REGULATOR RV1931C"/>
    <property type="match status" value="1"/>
</dbReference>
<dbReference type="Pfam" id="PF01965">
    <property type="entry name" value="DJ-1_PfpI"/>
    <property type="match status" value="1"/>
</dbReference>
<dbReference type="Pfam" id="PF12833">
    <property type="entry name" value="HTH_18"/>
    <property type="match status" value="1"/>
</dbReference>
<keyword evidence="2" id="KW-0804">Transcription</keyword>
<evidence type="ECO:0000256" key="2">
    <source>
        <dbReference type="ARBA" id="ARBA00023163"/>
    </source>
</evidence>
<feature type="domain" description="HTH araC/xylS-type" evidence="3">
    <location>
        <begin position="223"/>
        <end position="312"/>
    </location>
</feature>
<dbReference type="PANTHER" id="PTHR43130">
    <property type="entry name" value="ARAC-FAMILY TRANSCRIPTIONAL REGULATOR"/>
    <property type="match status" value="1"/>
</dbReference>
<keyword evidence="1" id="KW-0805">Transcription regulation</keyword>
<dbReference type="PROSITE" id="PS01124">
    <property type="entry name" value="HTH_ARAC_FAMILY_2"/>
    <property type="match status" value="1"/>
</dbReference>
<dbReference type="SMART" id="SM00342">
    <property type="entry name" value="HTH_ARAC"/>
    <property type="match status" value="1"/>
</dbReference>
<comment type="caution">
    <text evidence="4">The sequence shown here is derived from an EMBL/GenBank/DDBJ whole genome shotgun (WGS) entry which is preliminary data.</text>
</comment>